<protein>
    <submittedName>
        <fullName evidence="1">Uncharacterized protein</fullName>
    </submittedName>
</protein>
<evidence type="ECO:0000313" key="1">
    <source>
        <dbReference type="EMBL" id="SUU36231.1"/>
    </source>
</evidence>
<dbReference type="AlphaFoldDB" id="A0A380VCV5"/>
<sequence length="53" mass="5929">MSKNNDSDSSEVAKDVSLYVLGEVFDKQKQIILENINKSITETSGKILLERSL</sequence>
<proteinExistence type="predicted"/>
<accession>A0A380VCV5</accession>
<organism evidence="1 2">
    <name type="scientific">Actinobacillus seminis</name>
    <dbReference type="NCBI Taxonomy" id="722"/>
    <lineage>
        <taxon>Bacteria</taxon>
        <taxon>Pseudomonadati</taxon>
        <taxon>Pseudomonadota</taxon>
        <taxon>Gammaproteobacteria</taxon>
        <taxon>Pasteurellales</taxon>
        <taxon>Pasteurellaceae</taxon>
        <taxon>Actinobacillus</taxon>
    </lineage>
</organism>
<dbReference type="Proteomes" id="UP000254507">
    <property type="component" value="Unassembled WGS sequence"/>
</dbReference>
<dbReference type="RefSeq" id="WP_158216622.1">
    <property type="nucleotide sequence ID" value="NZ_JBMHIA010000003.1"/>
</dbReference>
<dbReference type="EMBL" id="UFSB01000001">
    <property type="protein sequence ID" value="SUU36231.1"/>
    <property type="molecule type" value="Genomic_DNA"/>
</dbReference>
<name>A0A380VCV5_9PAST</name>
<gene>
    <name evidence="1" type="ORF">NCTC10851_01149</name>
</gene>
<evidence type="ECO:0000313" key="2">
    <source>
        <dbReference type="Proteomes" id="UP000254507"/>
    </source>
</evidence>
<reference evidence="1 2" key="1">
    <citation type="submission" date="2018-06" db="EMBL/GenBank/DDBJ databases">
        <authorList>
            <consortium name="Pathogen Informatics"/>
            <person name="Doyle S."/>
        </authorList>
    </citation>
    <scope>NUCLEOTIDE SEQUENCE [LARGE SCALE GENOMIC DNA]</scope>
    <source>
        <strain evidence="1 2">NCTC10851</strain>
    </source>
</reference>